<protein>
    <recommendedName>
        <fullName evidence="1">Baseplate J-like C-terminal domain-containing protein</fullName>
    </recommendedName>
</protein>
<reference evidence="2" key="2">
    <citation type="submission" date="2020-02" db="EMBL/GenBank/DDBJ databases">
        <authorList>
            <consortium name="NCBI Pathogen Detection Project"/>
        </authorList>
    </citation>
    <scope>NUCLEOTIDE SEQUENCE</scope>
    <source>
        <strain evidence="2">MA.NL_A25</strain>
    </source>
</reference>
<evidence type="ECO:0000259" key="1">
    <source>
        <dbReference type="Pfam" id="PF26079"/>
    </source>
</evidence>
<organism evidence="2">
    <name type="scientific">Salmonella enterica</name>
    <name type="common">Salmonella choleraesuis</name>
    <dbReference type="NCBI Taxonomy" id="28901"/>
    <lineage>
        <taxon>Bacteria</taxon>
        <taxon>Pseudomonadati</taxon>
        <taxon>Pseudomonadota</taxon>
        <taxon>Gammaproteobacteria</taxon>
        <taxon>Enterobacterales</taxon>
        <taxon>Enterobacteriaceae</taxon>
        <taxon>Salmonella</taxon>
    </lineage>
</organism>
<dbReference type="EMBL" id="DAAWOZ010000016">
    <property type="protein sequence ID" value="HAF8791185.1"/>
    <property type="molecule type" value="Genomic_DNA"/>
</dbReference>
<evidence type="ECO:0000313" key="2">
    <source>
        <dbReference type="EMBL" id="HAF8791185.1"/>
    </source>
</evidence>
<reference evidence="2" key="1">
    <citation type="journal article" date="2018" name="Genome Biol.">
        <title>SKESA: strategic k-mer extension for scrupulous assemblies.</title>
        <authorList>
            <person name="Souvorov A."/>
            <person name="Agarwala R."/>
            <person name="Lipman D.J."/>
        </authorList>
    </citation>
    <scope>NUCLEOTIDE SEQUENCE</scope>
    <source>
        <strain evidence="2">MA.NL_A25</strain>
    </source>
</reference>
<feature type="domain" description="Baseplate J-like C-terminal" evidence="1">
    <location>
        <begin position="44"/>
        <end position="120"/>
    </location>
</feature>
<dbReference type="AlphaFoldDB" id="A0A754JHR7"/>
<accession>A0A754JHR7</accession>
<name>A0A754JHR7_SALER</name>
<gene>
    <name evidence="2" type="ORF">G5T52_004135</name>
</gene>
<feature type="non-terminal residue" evidence="2">
    <location>
        <position position="1"/>
    </location>
</feature>
<dbReference type="Pfam" id="PF26079">
    <property type="entry name" value="Baseplate_J_C"/>
    <property type="match status" value="1"/>
</dbReference>
<comment type="caution">
    <text evidence="2">The sequence shown here is derived from an EMBL/GenBank/DDBJ whole genome shotgun (WGS) entry which is preliminary data.</text>
</comment>
<dbReference type="InterPro" id="IPR058530">
    <property type="entry name" value="Baseplate_J-like_C"/>
</dbReference>
<sequence length="128" mass="13206">ATSNPVNPAPGDDLVKAVRDHILPLAPVAGGGLFVFAATEKSIPVTVALAKDTPEIRTAIIAELNALMLRDGAPSGKIYVSRISEAISLATGEVAHQLRVPAADVVLGKTELPVLGNITWATYTGENG</sequence>
<proteinExistence type="predicted"/>